<evidence type="ECO:0000313" key="2">
    <source>
        <dbReference type="EMBL" id="RYR62958.1"/>
    </source>
</evidence>
<comment type="caution">
    <text evidence="2">The sequence shown here is derived from an EMBL/GenBank/DDBJ whole genome shotgun (WGS) entry which is preliminary data.</text>
</comment>
<accession>A0A445DIF1</accession>
<protein>
    <submittedName>
        <fullName evidence="2">Uncharacterized protein</fullName>
    </submittedName>
</protein>
<reference evidence="2 3" key="1">
    <citation type="submission" date="2019-01" db="EMBL/GenBank/DDBJ databases">
        <title>Sequencing of cultivated peanut Arachis hypogaea provides insights into genome evolution and oil improvement.</title>
        <authorList>
            <person name="Chen X."/>
        </authorList>
    </citation>
    <scope>NUCLEOTIDE SEQUENCE [LARGE SCALE GENOMIC DNA]</scope>
    <source>
        <strain evidence="3">cv. Fuhuasheng</strain>
        <tissue evidence="2">Leaves</tissue>
    </source>
</reference>
<evidence type="ECO:0000256" key="1">
    <source>
        <dbReference type="SAM" id="MobiDB-lite"/>
    </source>
</evidence>
<dbReference type="AlphaFoldDB" id="A0A445DIF1"/>
<dbReference type="Proteomes" id="UP000289738">
    <property type="component" value="Chromosome A04"/>
</dbReference>
<proteinExistence type="predicted"/>
<feature type="region of interest" description="Disordered" evidence="1">
    <location>
        <begin position="128"/>
        <end position="152"/>
    </location>
</feature>
<gene>
    <name evidence="2" type="ORF">Ahy_A04g020720</name>
</gene>
<keyword evidence="3" id="KW-1185">Reference proteome</keyword>
<name>A0A445DIF1_ARAHY</name>
<dbReference type="EMBL" id="SDMP01000004">
    <property type="protein sequence ID" value="RYR62958.1"/>
    <property type="molecule type" value="Genomic_DNA"/>
</dbReference>
<organism evidence="2 3">
    <name type="scientific">Arachis hypogaea</name>
    <name type="common">Peanut</name>
    <dbReference type="NCBI Taxonomy" id="3818"/>
    <lineage>
        <taxon>Eukaryota</taxon>
        <taxon>Viridiplantae</taxon>
        <taxon>Streptophyta</taxon>
        <taxon>Embryophyta</taxon>
        <taxon>Tracheophyta</taxon>
        <taxon>Spermatophyta</taxon>
        <taxon>Magnoliopsida</taxon>
        <taxon>eudicotyledons</taxon>
        <taxon>Gunneridae</taxon>
        <taxon>Pentapetalae</taxon>
        <taxon>rosids</taxon>
        <taxon>fabids</taxon>
        <taxon>Fabales</taxon>
        <taxon>Fabaceae</taxon>
        <taxon>Papilionoideae</taxon>
        <taxon>50 kb inversion clade</taxon>
        <taxon>dalbergioids sensu lato</taxon>
        <taxon>Dalbergieae</taxon>
        <taxon>Pterocarpus clade</taxon>
        <taxon>Arachis</taxon>
    </lineage>
</organism>
<sequence>MRFQGVKRVEKLFYHIPISVLRDDVKYDSFVIGSDEDLEVLFHCRRQFPKVWTPELLAKLVNVVFSSGGLNRNTQTPATAAYSSWRPVGASSSMPVIAPQEMVVASPSFAVDLNRISEGEVGIIDRAPVSLQPGTGGASSSGTQQYPHTFHL</sequence>
<evidence type="ECO:0000313" key="3">
    <source>
        <dbReference type="Proteomes" id="UP000289738"/>
    </source>
</evidence>